<evidence type="ECO:0000256" key="1">
    <source>
        <dbReference type="SAM" id="SignalP"/>
    </source>
</evidence>
<dbReference type="EMBL" id="KT755325">
    <property type="protein sequence ID" value="ALS05159.1"/>
    <property type="molecule type" value="mRNA"/>
</dbReference>
<keyword evidence="1" id="KW-0732">Signal</keyword>
<name>A0A0U2MAH6_9MAXI</name>
<sequence length="205" mass="22345">MSTMKCSSFTVLVILVLASLSASSPLQGSGYPHYDTMFQHQHEETEELCHTLRRHMDVLLRSKTFRCERLPGEAPEEVHKFCSSAGLATITKCLTDFKSTEASDCLMNAIESYSVSTPLSWCFCQSMFDSFLSIFSTTQLLCAETFLNSVIREGKLFGANMNFDLESLFKPQTTTTTTAANTTTTAASTTAAATTTTTASATTTA</sequence>
<organism evidence="2">
    <name type="scientific">Paracalanus parvus</name>
    <dbReference type="NCBI Taxonomy" id="187406"/>
    <lineage>
        <taxon>Eukaryota</taxon>
        <taxon>Metazoa</taxon>
        <taxon>Ecdysozoa</taxon>
        <taxon>Arthropoda</taxon>
        <taxon>Crustacea</taxon>
        <taxon>Multicrustacea</taxon>
        <taxon>Hexanauplia</taxon>
        <taxon>Copepoda</taxon>
        <taxon>Calanoida</taxon>
        <taxon>Paracalanidae</taxon>
        <taxon>Paracalanus</taxon>
    </lineage>
</organism>
<evidence type="ECO:0000313" key="2">
    <source>
        <dbReference type="EMBL" id="ALS05159.1"/>
    </source>
</evidence>
<proteinExistence type="evidence at transcript level"/>
<protein>
    <submittedName>
        <fullName evidence="2">Uncharacterized protein</fullName>
    </submittedName>
</protein>
<dbReference type="AlphaFoldDB" id="A0A0U2MAH6"/>
<accession>A0A0U2MAH6</accession>
<feature type="chain" id="PRO_5006831236" evidence="1">
    <location>
        <begin position="24"/>
        <end position="205"/>
    </location>
</feature>
<reference evidence="2" key="1">
    <citation type="journal article" date="2015" name="Sci. Rep.">
        <title>Spliced leader RNA trans-splicing discovered in copepods.</title>
        <authorList>
            <person name="Yang F."/>
            <person name="Xu D."/>
            <person name="Zhuang Y."/>
            <person name="Yi X."/>
            <person name="Huang Y."/>
            <person name="Chen H."/>
            <person name="Lin S."/>
            <person name="Campbell D.A."/>
            <person name="Sturm N.R."/>
            <person name="Liu G."/>
            <person name="Zhang H."/>
        </authorList>
    </citation>
    <scope>NUCLEOTIDE SEQUENCE</scope>
</reference>
<feature type="signal peptide" evidence="1">
    <location>
        <begin position="1"/>
        <end position="23"/>
    </location>
</feature>